<dbReference type="Gene3D" id="1.10.510.10">
    <property type="entry name" value="Transferase(Phosphotransferase) domain 1"/>
    <property type="match status" value="1"/>
</dbReference>
<dbReference type="PANTHER" id="PTHR47992">
    <property type="entry name" value="PROTEIN PHOSPHATASE"/>
    <property type="match status" value="1"/>
</dbReference>
<name>A0A1Y1IPS3_KLENI</name>
<evidence type="ECO:0000313" key="5">
    <source>
        <dbReference type="Proteomes" id="UP000054558"/>
    </source>
</evidence>
<dbReference type="InterPro" id="IPR008271">
    <property type="entry name" value="Ser/Thr_kinase_AS"/>
</dbReference>
<dbReference type="FunFam" id="3.60.40.10:FF:000035">
    <property type="entry name" value="Leucine rich repeat protein phosphatase 2c domain containing protein"/>
    <property type="match status" value="1"/>
</dbReference>
<protein>
    <submittedName>
        <fullName evidence="4">Serine/threonine protein phosphatase</fullName>
    </submittedName>
</protein>
<evidence type="ECO:0000259" key="2">
    <source>
        <dbReference type="PROSITE" id="PS50011"/>
    </source>
</evidence>
<dbReference type="InterPro" id="IPR000719">
    <property type="entry name" value="Prot_kinase_dom"/>
</dbReference>
<dbReference type="EMBL" id="DF237629">
    <property type="protein sequence ID" value="GAQ90746.1"/>
    <property type="molecule type" value="Genomic_DNA"/>
</dbReference>
<dbReference type="Proteomes" id="UP000054558">
    <property type="component" value="Unassembled WGS sequence"/>
</dbReference>
<feature type="region of interest" description="Disordered" evidence="1">
    <location>
        <begin position="385"/>
        <end position="404"/>
    </location>
</feature>
<dbReference type="SMART" id="SM00331">
    <property type="entry name" value="PP2C_SIG"/>
    <property type="match status" value="1"/>
</dbReference>
<feature type="domain" description="Protein kinase" evidence="2">
    <location>
        <begin position="53"/>
        <end position="336"/>
    </location>
</feature>
<dbReference type="Gene3D" id="3.60.40.10">
    <property type="entry name" value="PPM-type phosphatase domain"/>
    <property type="match status" value="1"/>
</dbReference>
<feature type="domain" description="PPM-type phosphatase" evidence="3">
    <location>
        <begin position="408"/>
        <end position="667"/>
    </location>
</feature>
<dbReference type="GO" id="GO:0004722">
    <property type="term" value="F:protein serine/threonine phosphatase activity"/>
    <property type="evidence" value="ECO:0007669"/>
    <property type="project" value="InterPro"/>
</dbReference>
<dbReference type="PROSITE" id="PS00108">
    <property type="entry name" value="PROTEIN_KINASE_ST"/>
    <property type="match status" value="1"/>
</dbReference>
<dbReference type="InterPro" id="IPR001932">
    <property type="entry name" value="PPM-type_phosphatase-like_dom"/>
</dbReference>
<dbReference type="InterPro" id="IPR015655">
    <property type="entry name" value="PP2C"/>
</dbReference>
<feature type="compositionally biased region" description="Basic and acidic residues" evidence="1">
    <location>
        <begin position="392"/>
        <end position="403"/>
    </location>
</feature>
<reference evidence="4 5" key="1">
    <citation type="journal article" date="2014" name="Nat. Commun.">
        <title>Klebsormidium flaccidum genome reveals primary factors for plant terrestrial adaptation.</title>
        <authorList>
            <person name="Hori K."/>
            <person name="Maruyama F."/>
            <person name="Fujisawa T."/>
            <person name="Togashi T."/>
            <person name="Yamamoto N."/>
            <person name="Seo M."/>
            <person name="Sato S."/>
            <person name="Yamada T."/>
            <person name="Mori H."/>
            <person name="Tajima N."/>
            <person name="Moriyama T."/>
            <person name="Ikeuchi M."/>
            <person name="Watanabe M."/>
            <person name="Wada H."/>
            <person name="Kobayashi K."/>
            <person name="Saito M."/>
            <person name="Masuda T."/>
            <person name="Sasaki-Sekimoto Y."/>
            <person name="Mashiguchi K."/>
            <person name="Awai K."/>
            <person name="Shimojima M."/>
            <person name="Masuda S."/>
            <person name="Iwai M."/>
            <person name="Nobusawa T."/>
            <person name="Narise T."/>
            <person name="Kondo S."/>
            <person name="Saito H."/>
            <person name="Sato R."/>
            <person name="Murakawa M."/>
            <person name="Ihara Y."/>
            <person name="Oshima-Yamada Y."/>
            <person name="Ohtaka K."/>
            <person name="Satoh M."/>
            <person name="Sonobe K."/>
            <person name="Ishii M."/>
            <person name="Ohtani R."/>
            <person name="Kanamori-Sato M."/>
            <person name="Honoki R."/>
            <person name="Miyazaki D."/>
            <person name="Mochizuki H."/>
            <person name="Umetsu J."/>
            <person name="Higashi K."/>
            <person name="Shibata D."/>
            <person name="Kamiya Y."/>
            <person name="Sato N."/>
            <person name="Nakamura Y."/>
            <person name="Tabata S."/>
            <person name="Ida S."/>
            <person name="Kurokawa K."/>
            <person name="Ohta H."/>
        </authorList>
    </citation>
    <scope>NUCLEOTIDE SEQUENCE [LARGE SCALE GENOMIC DNA]</scope>
    <source>
        <strain evidence="4 5">NIES-2285</strain>
    </source>
</reference>
<dbReference type="InterPro" id="IPR011009">
    <property type="entry name" value="Kinase-like_dom_sf"/>
</dbReference>
<dbReference type="SMART" id="SM00220">
    <property type="entry name" value="S_TKc"/>
    <property type="match status" value="1"/>
</dbReference>
<evidence type="ECO:0000259" key="3">
    <source>
        <dbReference type="PROSITE" id="PS51746"/>
    </source>
</evidence>
<keyword evidence="5" id="KW-1185">Reference proteome</keyword>
<gene>
    <name evidence="4" type="ORF">KFL_006800020</name>
</gene>
<proteinExistence type="predicted"/>
<dbReference type="GO" id="GO:0004674">
    <property type="term" value="F:protein serine/threonine kinase activity"/>
    <property type="evidence" value="ECO:0000318"/>
    <property type="project" value="GO_Central"/>
</dbReference>
<dbReference type="OrthoDB" id="10264738at2759"/>
<dbReference type="SMART" id="SM00332">
    <property type="entry name" value="PP2Cc"/>
    <property type="match status" value="1"/>
</dbReference>
<dbReference type="PROSITE" id="PS50011">
    <property type="entry name" value="PROTEIN_KINASE_DOM"/>
    <property type="match status" value="1"/>
</dbReference>
<sequence length="677" mass="74285">MVADQQAQAAQQSVPVVEAKNVLNSGDSGEDTSCIRGCCKSSQIRLNVPKAEFLLSQPLAEGSESTVYRASYQDQTVAAKKPKLATAEDINRFHKELQLLLELDHPNIAPLRAARAHPPDYITVFPLFEKGNLAEALHEREWKPTGTATLEIALQVAKALRYVHAKGFVHRDLKPANVLLDENYNAFLSDFGLAIQANQIEHFSKSWKAVGKPTGGFHKRFLVGTFYYMAPEVLKKEVATTKADVYSYAITINELATRTIPYSDRYTDAQCHTVLEMDYSEQQLAAAITVDQLRPVLMTAASRAPPGLASIIERCWHSDPLQRPELEEVIQELDFLKAELARNQAAESGAEMGAEGRVKGTEQTDWRQAAEASVSLGEGTKELASAAVVPAETERKDGTERGYRPTVASGVFETKGARDRMEDTHVAMQDLGGLDGVHLFGIFDGHRGAEAAEFAASAVPRHVYKSLKEGRSAEDALVATFTRTDEQFRREVDARRVLRRGGGKDWHPGCTAVAALVIDDKLVVANAGDCRAVLCRNGKAVQITKDHIAEDPTERARVEAAGGIVEWRVDTWRVGQAAIQVTRSIGDGDLKPAVTAFPEVSAIELTEEDEFLIIASDGLWDVVSNEEALAFVYDTVKDPFLVGKRLATEAITNRLSGDNLTIVIAFLRPVSTFERVY</sequence>
<dbReference type="OMA" id="HVEEWNP"/>
<dbReference type="InterPro" id="IPR036457">
    <property type="entry name" value="PPM-type-like_dom_sf"/>
</dbReference>
<dbReference type="CDD" id="cd00143">
    <property type="entry name" value="PP2Cc"/>
    <property type="match status" value="1"/>
</dbReference>
<accession>A0A1Y1IPS3</accession>
<evidence type="ECO:0000256" key="1">
    <source>
        <dbReference type="SAM" id="MobiDB-lite"/>
    </source>
</evidence>
<dbReference type="SUPFAM" id="SSF81606">
    <property type="entry name" value="PP2C-like"/>
    <property type="match status" value="1"/>
</dbReference>
<dbReference type="AlphaFoldDB" id="A0A1Y1IPS3"/>
<dbReference type="Pfam" id="PF00481">
    <property type="entry name" value="PP2C"/>
    <property type="match status" value="1"/>
</dbReference>
<organism evidence="4 5">
    <name type="scientific">Klebsormidium nitens</name>
    <name type="common">Green alga</name>
    <name type="synonym">Ulothrix nitens</name>
    <dbReference type="NCBI Taxonomy" id="105231"/>
    <lineage>
        <taxon>Eukaryota</taxon>
        <taxon>Viridiplantae</taxon>
        <taxon>Streptophyta</taxon>
        <taxon>Klebsormidiophyceae</taxon>
        <taxon>Klebsormidiales</taxon>
        <taxon>Klebsormidiaceae</taxon>
        <taxon>Klebsormidium</taxon>
    </lineage>
</organism>
<evidence type="ECO:0000313" key="4">
    <source>
        <dbReference type="EMBL" id="GAQ90746.1"/>
    </source>
</evidence>
<dbReference type="STRING" id="105231.A0A1Y1IPS3"/>
<dbReference type="GO" id="GO:0007165">
    <property type="term" value="P:signal transduction"/>
    <property type="evidence" value="ECO:0000318"/>
    <property type="project" value="GO_Central"/>
</dbReference>
<dbReference type="SUPFAM" id="SSF56112">
    <property type="entry name" value="Protein kinase-like (PK-like)"/>
    <property type="match status" value="1"/>
</dbReference>
<dbReference type="GO" id="GO:0005524">
    <property type="term" value="F:ATP binding"/>
    <property type="evidence" value="ECO:0007669"/>
    <property type="project" value="InterPro"/>
</dbReference>
<dbReference type="Pfam" id="PF00069">
    <property type="entry name" value="Pkinase"/>
    <property type="match status" value="1"/>
</dbReference>
<dbReference type="PROSITE" id="PS51746">
    <property type="entry name" value="PPM_2"/>
    <property type="match status" value="1"/>
</dbReference>